<dbReference type="PANTHER" id="PTHR24320">
    <property type="entry name" value="RETINOL DEHYDROGENASE"/>
    <property type="match status" value="1"/>
</dbReference>
<comment type="caution">
    <text evidence="4">The sequence shown here is derived from an EMBL/GenBank/DDBJ whole genome shotgun (WGS) entry which is preliminary data.</text>
</comment>
<keyword evidence="5" id="KW-1185">Reference proteome</keyword>
<dbReference type="PANTHER" id="PTHR24320:SF252">
    <property type="entry name" value="DEHYDROGENASE_REDUCTASE FAMILY PROTEIN, PUTATIVE (AFU_ORTHOLOGUE AFUA_3G08550)-RELATED"/>
    <property type="match status" value="1"/>
</dbReference>
<evidence type="ECO:0000313" key="5">
    <source>
        <dbReference type="Proteomes" id="UP000027920"/>
    </source>
</evidence>
<reference evidence="4 5" key="1">
    <citation type="submission" date="2013-03" db="EMBL/GenBank/DDBJ databases">
        <title>The Genome Sequence of Exophiala aquamarina CBS 119918.</title>
        <authorList>
            <consortium name="The Broad Institute Genomics Platform"/>
            <person name="Cuomo C."/>
            <person name="de Hoog S."/>
            <person name="Gorbushina A."/>
            <person name="Walker B."/>
            <person name="Young S.K."/>
            <person name="Zeng Q."/>
            <person name="Gargeya S."/>
            <person name="Fitzgerald M."/>
            <person name="Haas B."/>
            <person name="Abouelleil A."/>
            <person name="Allen A.W."/>
            <person name="Alvarado L."/>
            <person name="Arachchi H.M."/>
            <person name="Berlin A.M."/>
            <person name="Chapman S.B."/>
            <person name="Gainer-Dewar J."/>
            <person name="Goldberg J."/>
            <person name="Griggs A."/>
            <person name="Gujja S."/>
            <person name="Hansen M."/>
            <person name="Howarth C."/>
            <person name="Imamovic A."/>
            <person name="Ireland A."/>
            <person name="Larimer J."/>
            <person name="McCowan C."/>
            <person name="Murphy C."/>
            <person name="Pearson M."/>
            <person name="Poon T.W."/>
            <person name="Priest M."/>
            <person name="Roberts A."/>
            <person name="Saif S."/>
            <person name="Shea T."/>
            <person name="Sisk P."/>
            <person name="Sykes S."/>
            <person name="Wortman J."/>
            <person name="Nusbaum C."/>
            <person name="Birren B."/>
        </authorList>
    </citation>
    <scope>NUCLEOTIDE SEQUENCE [LARGE SCALE GENOMIC DNA]</scope>
    <source>
        <strain evidence="4 5">CBS 119918</strain>
    </source>
</reference>
<dbReference type="STRING" id="1182545.A0A072P9G4"/>
<dbReference type="HOGENOM" id="CLU_010194_44_4_1"/>
<dbReference type="VEuPathDB" id="FungiDB:A1O9_07968"/>
<dbReference type="OrthoDB" id="191139at2759"/>
<proteinExistence type="inferred from homology"/>
<gene>
    <name evidence="4" type="ORF">A1O9_07968</name>
</gene>
<dbReference type="GeneID" id="25282881"/>
<evidence type="ECO:0000256" key="1">
    <source>
        <dbReference type="ARBA" id="ARBA00006484"/>
    </source>
</evidence>
<evidence type="ECO:0000256" key="2">
    <source>
        <dbReference type="ARBA" id="ARBA00022857"/>
    </source>
</evidence>
<evidence type="ECO:0000313" key="4">
    <source>
        <dbReference type="EMBL" id="KEF56387.1"/>
    </source>
</evidence>
<dbReference type="InterPro" id="IPR036291">
    <property type="entry name" value="NAD(P)-bd_dom_sf"/>
</dbReference>
<dbReference type="SUPFAM" id="SSF51735">
    <property type="entry name" value="NAD(P)-binding Rossmann-fold domains"/>
    <property type="match status" value="1"/>
</dbReference>
<dbReference type="EMBL" id="AMGV01000006">
    <property type="protein sequence ID" value="KEF56387.1"/>
    <property type="molecule type" value="Genomic_DNA"/>
</dbReference>
<dbReference type="PRINTS" id="PR00081">
    <property type="entry name" value="GDHRDH"/>
</dbReference>
<comment type="similarity">
    <text evidence="1">Belongs to the short-chain dehydrogenases/reductases (SDR) family.</text>
</comment>
<evidence type="ECO:0000256" key="3">
    <source>
        <dbReference type="ARBA" id="ARBA00023002"/>
    </source>
</evidence>
<dbReference type="InterPro" id="IPR002347">
    <property type="entry name" value="SDR_fam"/>
</dbReference>
<accession>A0A072P9G4</accession>
<dbReference type="GO" id="GO:0016491">
    <property type="term" value="F:oxidoreductase activity"/>
    <property type="evidence" value="ECO:0007669"/>
    <property type="project" value="UniProtKB-KW"/>
</dbReference>
<dbReference type="Gene3D" id="3.40.50.720">
    <property type="entry name" value="NAD(P)-binding Rossmann-like Domain"/>
    <property type="match status" value="1"/>
</dbReference>
<evidence type="ECO:0008006" key="6">
    <source>
        <dbReference type="Google" id="ProtNLM"/>
    </source>
</evidence>
<name>A0A072P9G4_9EURO</name>
<dbReference type="Pfam" id="PF00106">
    <property type="entry name" value="adh_short"/>
    <property type="match status" value="1"/>
</dbReference>
<keyword evidence="3" id="KW-0560">Oxidoreductase</keyword>
<sequence>MDPLPKNIFSIFIQNQFRTTIDLPTKEKYLEVEGRCAVVTGSNTGLGFEASRQLLSLGLSHLVMGVRSLARGKEAADKLQAANPSAKIDVWQLDMESYKSAQAFAQKCDEGLPRVDIAILNAGVFSANFSSVAETGHEKTMQVNHFGTALLTLLLLPILKRKPVGKEPPRLIIVNSLTAHMCKVPNREIRPFLPSFDDTTVLPFDMEERYGVSKMVNQLFIVELAGRVKPQDVIINMVDPGLTKGTGLARDANWLVQILMKLFLAVAARPLDRGAASYLDAAFGHGEESHGCFLMSLKVSP</sequence>
<organism evidence="4 5">
    <name type="scientific">Exophiala aquamarina CBS 119918</name>
    <dbReference type="NCBI Taxonomy" id="1182545"/>
    <lineage>
        <taxon>Eukaryota</taxon>
        <taxon>Fungi</taxon>
        <taxon>Dikarya</taxon>
        <taxon>Ascomycota</taxon>
        <taxon>Pezizomycotina</taxon>
        <taxon>Eurotiomycetes</taxon>
        <taxon>Chaetothyriomycetidae</taxon>
        <taxon>Chaetothyriales</taxon>
        <taxon>Herpotrichiellaceae</taxon>
        <taxon>Exophiala</taxon>
    </lineage>
</organism>
<dbReference type="RefSeq" id="XP_013258977.1">
    <property type="nucleotide sequence ID" value="XM_013403523.1"/>
</dbReference>
<dbReference type="Proteomes" id="UP000027920">
    <property type="component" value="Unassembled WGS sequence"/>
</dbReference>
<keyword evidence="2" id="KW-0521">NADP</keyword>
<protein>
    <recommendedName>
        <fullName evidence="6">Alcohol dehydrogenase</fullName>
    </recommendedName>
</protein>
<dbReference type="AlphaFoldDB" id="A0A072P9G4"/>